<dbReference type="InterPro" id="IPR036296">
    <property type="entry name" value="SKP1-like_dim_sf"/>
</dbReference>
<dbReference type="AlphaFoldDB" id="A0ABD1DL03"/>
<dbReference type="InterPro" id="IPR001232">
    <property type="entry name" value="SKP1-like"/>
</dbReference>
<proteinExistence type="inferred from homology"/>
<keyword evidence="2 3" id="KW-0833">Ubl conjugation pathway</keyword>
<organism evidence="6 7">
    <name type="scientific">Culex pipiens pipiens</name>
    <name type="common">Northern house mosquito</name>
    <dbReference type="NCBI Taxonomy" id="38569"/>
    <lineage>
        <taxon>Eukaryota</taxon>
        <taxon>Metazoa</taxon>
        <taxon>Ecdysozoa</taxon>
        <taxon>Arthropoda</taxon>
        <taxon>Hexapoda</taxon>
        <taxon>Insecta</taxon>
        <taxon>Pterygota</taxon>
        <taxon>Neoptera</taxon>
        <taxon>Endopterygota</taxon>
        <taxon>Diptera</taxon>
        <taxon>Nematocera</taxon>
        <taxon>Culicoidea</taxon>
        <taxon>Culicidae</taxon>
        <taxon>Culicinae</taxon>
        <taxon>Culicini</taxon>
        <taxon>Culex</taxon>
        <taxon>Culex</taxon>
    </lineage>
</organism>
<evidence type="ECO:0000256" key="3">
    <source>
        <dbReference type="PIRNR" id="PIRNR028729"/>
    </source>
</evidence>
<name>A0ABD1DL03_CULPP</name>
<dbReference type="SUPFAM" id="SSF54695">
    <property type="entry name" value="POZ domain"/>
    <property type="match status" value="1"/>
</dbReference>
<dbReference type="EMBL" id="JBEHCU010005266">
    <property type="protein sequence ID" value="KAL1400376.1"/>
    <property type="molecule type" value="Genomic_DNA"/>
</dbReference>
<evidence type="ECO:0000256" key="1">
    <source>
        <dbReference type="ARBA" id="ARBA00009993"/>
    </source>
</evidence>
<keyword evidence="7" id="KW-1185">Reference proteome</keyword>
<comment type="similarity">
    <text evidence="1 3">Belongs to the SKP1 family.</text>
</comment>
<evidence type="ECO:0000259" key="4">
    <source>
        <dbReference type="Pfam" id="PF01466"/>
    </source>
</evidence>
<dbReference type="Gene3D" id="3.30.710.10">
    <property type="entry name" value="Potassium Channel Kv1.1, Chain A"/>
    <property type="match status" value="1"/>
</dbReference>
<dbReference type="InterPro" id="IPR016897">
    <property type="entry name" value="SKP1"/>
</dbReference>
<evidence type="ECO:0000313" key="6">
    <source>
        <dbReference type="EMBL" id="KAL1400376.1"/>
    </source>
</evidence>
<evidence type="ECO:0000259" key="5">
    <source>
        <dbReference type="Pfam" id="PF03931"/>
    </source>
</evidence>
<sequence>MSTIKLETSDGVKFTVKTQVAKCSGTIRTMLEDIGINPQDGEAIPLSNVHSTILQKILVWAEHHVDDPEPPREDADAAKRTDDICSWDEDFLKVDQRTLFDVMLAANYLDMKQLIAVCCKTVANMIKGKTADQIRRTFNIENDFPPGEEDKIRLRNQFCEERSR</sequence>
<feature type="domain" description="SKP1 component POZ" evidence="5">
    <location>
        <begin position="3"/>
        <end position="65"/>
    </location>
</feature>
<accession>A0ABD1DL03</accession>
<evidence type="ECO:0000256" key="2">
    <source>
        <dbReference type="ARBA" id="ARBA00022786"/>
    </source>
</evidence>
<dbReference type="InterPro" id="IPR011333">
    <property type="entry name" value="SKP1/BTB/POZ_sf"/>
</dbReference>
<reference evidence="6 7" key="1">
    <citation type="submission" date="2024-05" db="EMBL/GenBank/DDBJ databases">
        <title>Culex pipiens pipiens assembly and annotation.</title>
        <authorList>
            <person name="Alout H."/>
            <person name="Durand T."/>
        </authorList>
    </citation>
    <scope>NUCLEOTIDE SEQUENCE [LARGE SCALE GENOMIC DNA]</scope>
    <source>
        <strain evidence="6">HA-2024</strain>
        <tissue evidence="6">Whole body</tissue>
    </source>
</reference>
<dbReference type="InterPro" id="IPR016073">
    <property type="entry name" value="Skp1_comp_POZ"/>
</dbReference>
<dbReference type="PIRSF" id="PIRSF028729">
    <property type="entry name" value="E3_ubiquit_lig_SCF_Skp"/>
    <property type="match status" value="1"/>
</dbReference>
<dbReference type="CDD" id="cd18322">
    <property type="entry name" value="BTB_POZ_SKP1"/>
    <property type="match status" value="1"/>
</dbReference>
<dbReference type="SUPFAM" id="SSF81382">
    <property type="entry name" value="Skp1 dimerisation domain-like"/>
    <property type="match status" value="1"/>
</dbReference>
<dbReference type="SMART" id="SM00512">
    <property type="entry name" value="Skp1"/>
    <property type="match status" value="1"/>
</dbReference>
<evidence type="ECO:0008006" key="8">
    <source>
        <dbReference type="Google" id="ProtNLM"/>
    </source>
</evidence>
<comment type="pathway">
    <text evidence="3">Protein modification; protein ubiquitination.</text>
</comment>
<comment type="caution">
    <text evidence="6">The sequence shown here is derived from an EMBL/GenBank/DDBJ whole genome shotgun (WGS) entry which is preliminary data.</text>
</comment>
<gene>
    <name evidence="6" type="ORF">pipiens_007489</name>
</gene>
<dbReference type="Proteomes" id="UP001562425">
    <property type="component" value="Unassembled WGS sequence"/>
</dbReference>
<dbReference type="InterPro" id="IPR016072">
    <property type="entry name" value="Skp1_comp_dimer"/>
</dbReference>
<feature type="domain" description="SKP1 component dimerisation" evidence="4">
    <location>
        <begin position="112"/>
        <end position="158"/>
    </location>
</feature>
<dbReference type="Pfam" id="PF03931">
    <property type="entry name" value="Skp1_POZ"/>
    <property type="match status" value="1"/>
</dbReference>
<dbReference type="Pfam" id="PF01466">
    <property type="entry name" value="Skp1"/>
    <property type="match status" value="1"/>
</dbReference>
<protein>
    <recommendedName>
        <fullName evidence="8">S-phase kinase-associated protein 1</fullName>
    </recommendedName>
</protein>
<dbReference type="PANTHER" id="PTHR11165">
    <property type="entry name" value="SKP1"/>
    <property type="match status" value="1"/>
</dbReference>
<evidence type="ECO:0000313" key="7">
    <source>
        <dbReference type="Proteomes" id="UP001562425"/>
    </source>
</evidence>
<dbReference type="FunFam" id="3.30.710.10:FF:000026">
    <property type="entry name" value="E3 ubiquitin ligase complex SCF subunit"/>
    <property type="match status" value="1"/>
</dbReference>